<evidence type="ECO:0000256" key="10">
    <source>
        <dbReference type="ARBA" id="ARBA00023157"/>
    </source>
</evidence>
<dbReference type="Proteomes" id="UP001642540">
    <property type="component" value="Unassembled WGS sequence"/>
</dbReference>
<feature type="signal peptide" evidence="12">
    <location>
        <begin position="1"/>
        <end position="22"/>
    </location>
</feature>
<keyword evidence="7" id="KW-0378">Hydrolase</keyword>
<keyword evidence="3" id="KW-0121">Carboxypeptidase</keyword>
<dbReference type="PROSITE" id="PS52035">
    <property type="entry name" value="PEPTIDASE_M14"/>
    <property type="match status" value="1"/>
</dbReference>
<feature type="domain" description="Peptidase M14" evidence="13">
    <location>
        <begin position="129"/>
        <end position="422"/>
    </location>
</feature>
<name>A0ABP1QHR4_9HEXA</name>
<dbReference type="Pfam" id="PF00246">
    <property type="entry name" value="Peptidase_M14"/>
    <property type="match status" value="1"/>
</dbReference>
<evidence type="ECO:0000256" key="5">
    <source>
        <dbReference type="ARBA" id="ARBA00022723"/>
    </source>
</evidence>
<dbReference type="InterPro" id="IPR036990">
    <property type="entry name" value="M14A-like_propep"/>
</dbReference>
<keyword evidence="4" id="KW-0645">Protease</keyword>
<reference evidence="14 15" key="1">
    <citation type="submission" date="2024-08" db="EMBL/GenBank/DDBJ databases">
        <authorList>
            <person name="Cucini C."/>
            <person name="Frati F."/>
        </authorList>
    </citation>
    <scope>NUCLEOTIDE SEQUENCE [LARGE SCALE GENOMIC DNA]</scope>
</reference>
<dbReference type="EMBL" id="CAXLJM020000035">
    <property type="protein sequence ID" value="CAL8103799.1"/>
    <property type="molecule type" value="Genomic_DNA"/>
</dbReference>
<accession>A0ABP1QHR4</accession>
<proteinExistence type="inferred from homology"/>
<dbReference type="Gene3D" id="3.40.630.10">
    <property type="entry name" value="Zn peptidases"/>
    <property type="match status" value="1"/>
</dbReference>
<gene>
    <name evidence="14" type="ORF">ODALV1_LOCUS11556</name>
</gene>
<evidence type="ECO:0000259" key="13">
    <source>
        <dbReference type="PROSITE" id="PS52035"/>
    </source>
</evidence>
<organism evidence="14 15">
    <name type="scientific">Orchesella dallaii</name>
    <dbReference type="NCBI Taxonomy" id="48710"/>
    <lineage>
        <taxon>Eukaryota</taxon>
        <taxon>Metazoa</taxon>
        <taxon>Ecdysozoa</taxon>
        <taxon>Arthropoda</taxon>
        <taxon>Hexapoda</taxon>
        <taxon>Collembola</taxon>
        <taxon>Entomobryomorpha</taxon>
        <taxon>Entomobryoidea</taxon>
        <taxon>Orchesellidae</taxon>
        <taxon>Orchesellinae</taxon>
        <taxon>Orchesella</taxon>
    </lineage>
</organism>
<evidence type="ECO:0000256" key="9">
    <source>
        <dbReference type="ARBA" id="ARBA00023049"/>
    </source>
</evidence>
<dbReference type="CDD" id="cd03860">
    <property type="entry name" value="M14_CP_A-B_like"/>
    <property type="match status" value="1"/>
</dbReference>
<evidence type="ECO:0000256" key="12">
    <source>
        <dbReference type="SAM" id="SignalP"/>
    </source>
</evidence>
<keyword evidence="8" id="KW-0862">Zinc</keyword>
<keyword evidence="15" id="KW-1185">Reference proteome</keyword>
<evidence type="ECO:0000256" key="3">
    <source>
        <dbReference type="ARBA" id="ARBA00022645"/>
    </source>
</evidence>
<evidence type="ECO:0000256" key="6">
    <source>
        <dbReference type="ARBA" id="ARBA00022729"/>
    </source>
</evidence>
<dbReference type="SUPFAM" id="SSF54897">
    <property type="entry name" value="Protease propeptides/inhibitors"/>
    <property type="match status" value="1"/>
</dbReference>
<comment type="cofactor">
    <cofactor evidence="1">
        <name>Zn(2+)</name>
        <dbReference type="ChEBI" id="CHEBI:29105"/>
    </cofactor>
</comment>
<dbReference type="PANTHER" id="PTHR11705">
    <property type="entry name" value="PROTEASE FAMILY M14 CARBOXYPEPTIDASE A,B"/>
    <property type="match status" value="1"/>
</dbReference>
<evidence type="ECO:0000256" key="1">
    <source>
        <dbReference type="ARBA" id="ARBA00001947"/>
    </source>
</evidence>
<keyword evidence="5" id="KW-0479">Metal-binding</keyword>
<dbReference type="Pfam" id="PF02244">
    <property type="entry name" value="Propep_M14"/>
    <property type="match status" value="1"/>
</dbReference>
<dbReference type="InterPro" id="IPR057246">
    <property type="entry name" value="CARBOXYPEPT_ZN_1"/>
</dbReference>
<protein>
    <recommendedName>
        <fullName evidence="13">Peptidase M14 domain-containing protein</fullName>
    </recommendedName>
</protein>
<feature type="chain" id="PRO_5047163135" description="Peptidase M14 domain-containing protein" evidence="12">
    <location>
        <begin position="23"/>
        <end position="424"/>
    </location>
</feature>
<sequence>MVTKTLFVFATLALLATNTVFCFPTTPDEASVKHYNGYRVVRATPETQSQFESLLELANQDKYDFWQDPRPGGFADVMVSPSDYAPVVEFLEAAGVKHSIMIEDLEPLLFAERQAMRNKPKQDGMNWENYHTWEEVNEWLSSLVAANNSLITSEKYGTSFEGRDLFVYKVSTGGSDKPAFWIDATIHAREWITTGVITYVMNELINNSTNYSELLSNIDFYFAPYVNPDGHVYTHLTDRMWRRTRSTENSTSCRGVDANRNFGFQFGGAGSSGTPCSETYRGKVAYSEPETLAVKDYILAKSDVRWEAFITLHSYSQLWMTPYGYTAEAPEDYADLKRVADQATSALYSHFNTSYTVGNAGDVLYLSSGSSRDWAKGEGGFKWVYTIELRDTGRYGFLLPPDQILDSAIETWSGIQVVARELIR</sequence>
<comment type="caution">
    <text evidence="14">The sequence shown here is derived from an EMBL/GenBank/DDBJ whole genome shotgun (WGS) entry which is preliminary data.</text>
</comment>
<keyword evidence="9" id="KW-0482">Metalloprotease</keyword>
<dbReference type="InterPro" id="IPR003146">
    <property type="entry name" value="M14A_act_pep"/>
</dbReference>
<dbReference type="PANTHER" id="PTHR11705:SF91">
    <property type="entry name" value="FI01817P-RELATED"/>
    <property type="match status" value="1"/>
</dbReference>
<keyword evidence="10" id="KW-1015">Disulfide bond</keyword>
<dbReference type="SMART" id="SM00631">
    <property type="entry name" value="Zn_pept"/>
    <property type="match status" value="1"/>
</dbReference>
<evidence type="ECO:0000256" key="11">
    <source>
        <dbReference type="PROSITE-ProRule" id="PRU01379"/>
    </source>
</evidence>
<dbReference type="Gene3D" id="3.30.70.340">
    <property type="entry name" value="Metallocarboxypeptidase-like"/>
    <property type="match status" value="1"/>
</dbReference>
<comment type="similarity">
    <text evidence="2 11">Belongs to the peptidase M14 family.</text>
</comment>
<dbReference type="SUPFAM" id="SSF53187">
    <property type="entry name" value="Zn-dependent exopeptidases"/>
    <property type="match status" value="1"/>
</dbReference>
<keyword evidence="6 12" id="KW-0732">Signal</keyword>
<evidence type="ECO:0000256" key="8">
    <source>
        <dbReference type="ARBA" id="ARBA00022833"/>
    </source>
</evidence>
<feature type="active site" description="Proton donor/acceptor" evidence="11">
    <location>
        <position position="388"/>
    </location>
</feature>
<evidence type="ECO:0000313" key="15">
    <source>
        <dbReference type="Proteomes" id="UP001642540"/>
    </source>
</evidence>
<dbReference type="InterPro" id="IPR000834">
    <property type="entry name" value="Peptidase_M14"/>
</dbReference>
<dbReference type="PRINTS" id="PR00765">
    <property type="entry name" value="CRBOXYPTASEA"/>
</dbReference>
<evidence type="ECO:0000313" key="14">
    <source>
        <dbReference type="EMBL" id="CAL8103799.1"/>
    </source>
</evidence>
<evidence type="ECO:0000256" key="2">
    <source>
        <dbReference type="ARBA" id="ARBA00005988"/>
    </source>
</evidence>
<evidence type="ECO:0000256" key="7">
    <source>
        <dbReference type="ARBA" id="ARBA00022801"/>
    </source>
</evidence>
<dbReference type="PROSITE" id="PS00132">
    <property type="entry name" value="CARBOXYPEPT_ZN_1"/>
    <property type="match status" value="1"/>
</dbReference>
<evidence type="ECO:0000256" key="4">
    <source>
        <dbReference type="ARBA" id="ARBA00022670"/>
    </source>
</evidence>